<dbReference type="KEGG" id="blin:BLSMQ_0430"/>
<dbReference type="EC" id="1.1.1.100" evidence="4"/>
<accession>A0A1D7W0C3</accession>
<reference evidence="5" key="1">
    <citation type="submission" date="2016-09" db="EMBL/GenBank/DDBJ databases">
        <title>Complete Genome Sequence of Brevibacterium linens SMQ-1335.</title>
        <authorList>
            <person name="de Melo A.G."/>
            <person name="Labrie S.J."/>
            <person name="Dumaresq J."/>
            <person name="Roberts R.J."/>
            <person name="Tremblay D.M."/>
            <person name="Moineau S."/>
        </authorList>
    </citation>
    <scope>NUCLEOTIDE SEQUENCE [LARGE SCALE GENOMIC DNA]</scope>
    <source>
        <strain evidence="5">SMQ-1335</strain>
    </source>
</reference>
<dbReference type="PANTHER" id="PTHR43943">
    <property type="entry name" value="DEHYDROGENASE/REDUCTASE (SDR FAMILY) MEMBER 4"/>
    <property type="match status" value="1"/>
</dbReference>
<comment type="similarity">
    <text evidence="1">Belongs to the short-chain dehydrogenases/reductases (SDR) family.</text>
</comment>
<evidence type="ECO:0000256" key="2">
    <source>
        <dbReference type="ARBA" id="ARBA00023002"/>
    </source>
</evidence>
<sequence>MPGNRFGRDGDAQAVVRTDRHKKGLFPGLQVTRQSAIDEARRSLKLPFLVSHFGVDDLDDFARADRNRKLATAQAHRSTRPDRVEPEIDDLTDMRSPHRTRNDSGRFLELPRQNRLPRQGKQLGRSEIEGVLQTVHPRTPSAFRRLLLVILACSCLRYKYRTERTLGFLHERRSSHMTEHATTDAQAHFGKRFAGQVALITGASRGIGLGIAQRLQAEGATVVLTARKPEALAEAVAQFPEGTALAVAGKSDDPEHRAEVYDTIAEKFGRLDVLVTNVGINPVYGPLIDLDLDAARKILDVNVLGTLAWVQEAVHHEKLNFRENKGRVVSISSVAGERPSPGISFYGISKAAVSHLTKSLAVELGPDIRVNAVAPAVVKTDFATALYEGREEEVSSAYPVKRLGTPEDIAAAVAYLASSDADWITAQVLTADGGVITAGGNA</sequence>
<proteinExistence type="inferred from homology"/>
<keyword evidence="2 4" id="KW-0560">Oxidoreductase</keyword>
<dbReference type="InterPro" id="IPR036291">
    <property type="entry name" value="NAD(P)-bd_dom_sf"/>
</dbReference>
<dbReference type="Proteomes" id="UP000094793">
    <property type="component" value="Chromosome"/>
</dbReference>
<name>A0A1D7W0C3_BREAU</name>
<dbReference type="PANTHER" id="PTHR43943:SF2">
    <property type="entry name" value="DEHYDROGENASE_REDUCTASE 4"/>
    <property type="match status" value="1"/>
</dbReference>
<feature type="compositionally biased region" description="Basic and acidic residues" evidence="3">
    <location>
        <begin position="79"/>
        <end position="105"/>
    </location>
</feature>
<dbReference type="GO" id="GO:0004316">
    <property type="term" value="F:3-oxoacyl-[acyl-carrier-protein] reductase (NADPH) activity"/>
    <property type="evidence" value="ECO:0007669"/>
    <property type="project" value="UniProtKB-EC"/>
</dbReference>
<evidence type="ECO:0000256" key="1">
    <source>
        <dbReference type="ARBA" id="ARBA00006484"/>
    </source>
</evidence>
<dbReference type="PRINTS" id="PR00080">
    <property type="entry name" value="SDRFAMILY"/>
</dbReference>
<dbReference type="Gene3D" id="3.40.50.720">
    <property type="entry name" value="NAD(P)-binding Rossmann-like Domain"/>
    <property type="match status" value="1"/>
</dbReference>
<evidence type="ECO:0000313" key="4">
    <source>
        <dbReference type="EMBL" id="AOP52148.1"/>
    </source>
</evidence>
<protein>
    <submittedName>
        <fullName evidence="4">3-oxoacyl-[acyl-carrier protein] reductase</fullName>
        <ecNumber evidence="4">1.1.1.100</ecNumber>
    </submittedName>
</protein>
<gene>
    <name evidence="4" type="ORF">BLSMQ_0430</name>
</gene>
<evidence type="ECO:0000256" key="3">
    <source>
        <dbReference type="SAM" id="MobiDB-lite"/>
    </source>
</evidence>
<dbReference type="AlphaFoldDB" id="A0A1D7W0C3"/>
<feature type="region of interest" description="Disordered" evidence="3">
    <location>
        <begin position="72"/>
        <end position="105"/>
    </location>
</feature>
<dbReference type="eggNOG" id="COG1028">
    <property type="taxonomic scope" value="Bacteria"/>
</dbReference>
<dbReference type="FunFam" id="3.40.50.720:FF:000084">
    <property type="entry name" value="Short-chain dehydrogenase reductase"/>
    <property type="match status" value="1"/>
</dbReference>
<dbReference type="PRINTS" id="PR00081">
    <property type="entry name" value="GDHRDH"/>
</dbReference>
<dbReference type="Pfam" id="PF13561">
    <property type="entry name" value="adh_short_C2"/>
    <property type="match status" value="1"/>
</dbReference>
<dbReference type="PATRIC" id="fig|1703.10.peg.443"/>
<dbReference type="SUPFAM" id="SSF51735">
    <property type="entry name" value="NAD(P)-binding Rossmann-fold domains"/>
    <property type="match status" value="1"/>
</dbReference>
<dbReference type="CDD" id="cd05233">
    <property type="entry name" value="SDR_c"/>
    <property type="match status" value="1"/>
</dbReference>
<dbReference type="PROSITE" id="PS00061">
    <property type="entry name" value="ADH_SHORT"/>
    <property type="match status" value="1"/>
</dbReference>
<dbReference type="NCBIfam" id="NF005559">
    <property type="entry name" value="PRK07231.1"/>
    <property type="match status" value="1"/>
</dbReference>
<dbReference type="InterPro" id="IPR002347">
    <property type="entry name" value="SDR_fam"/>
</dbReference>
<dbReference type="InterPro" id="IPR020904">
    <property type="entry name" value="Sc_DH/Rdtase_CS"/>
</dbReference>
<organism evidence="4 5">
    <name type="scientific">Brevibacterium aurantiacum</name>
    <dbReference type="NCBI Taxonomy" id="273384"/>
    <lineage>
        <taxon>Bacteria</taxon>
        <taxon>Bacillati</taxon>
        <taxon>Actinomycetota</taxon>
        <taxon>Actinomycetes</taxon>
        <taxon>Micrococcales</taxon>
        <taxon>Brevibacteriaceae</taxon>
        <taxon>Brevibacterium</taxon>
    </lineage>
</organism>
<dbReference type="EMBL" id="CP017150">
    <property type="protein sequence ID" value="AOP52148.1"/>
    <property type="molecule type" value="Genomic_DNA"/>
</dbReference>
<evidence type="ECO:0000313" key="5">
    <source>
        <dbReference type="Proteomes" id="UP000094793"/>
    </source>
</evidence>